<comment type="caution">
    <text evidence="2">The sequence shown here is derived from an EMBL/GenBank/DDBJ whole genome shotgun (WGS) entry which is preliminary data.</text>
</comment>
<dbReference type="Proteomes" id="UP000032309">
    <property type="component" value="Unassembled WGS sequence"/>
</dbReference>
<feature type="domain" description="DUF6473" evidence="1">
    <location>
        <begin position="150"/>
        <end position="237"/>
    </location>
</feature>
<dbReference type="EMBL" id="BAFN01000001">
    <property type="protein sequence ID" value="GAN33094.1"/>
    <property type="molecule type" value="Genomic_DNA"/>
</dbReference>
<proteinExistence type="predicted"/>
<dbReference type="Pfam" id="PF20078">
    <property type="entry name" value="DUF6473"/>
    <property type="match status" value="2"/>
</dbReference>
<gene>
    <name evidence="2" type="ORF">BROSI_A1611</name>
</gene>
<protein>
    <recommendedName>
        <fullName evidence="1">DUF6473 domain-containing protein</fullName>
    </recommendedName>
</protein>
<accession>A0ABQ0JWD2</accession>
<feature type="domain" description="DUF6473" evidence="1">
    <location>
        <begin position="30"/>
        <end position="124"/>
    </location>
</feature>
<evidence type="ECO:0000313" key="2">
    <source>
        <dbReference type="EMBL" id="GAN33094.1"/>
    </source>
</evidence>
<keyword evidence="3" id="KW-1185">Reference proteome</keyword>
<organism evidence="2 3">
    <name type="scientific">Candidatus Brocadia sinica JPN1</name>
    <dbReference type="NCBI Taxonomy" id="1197129"/>
    <lineage>
        <taxon>Bacteria</taxon>
        <taxon>Pseudomonadati</taxon>
        <taxon>Planctomycetota</taxon>
        <taxon>Candidatus Brocadiia</taxon>
        <taxon>Candidatus Brocadiales</taxon>
        <taxon>Candidatus Brocadiaceae</taxon>
        <taxon>Candidatus Brocadia</taxon>
    </lineage>
</organism>
<name>A0ABQ0JWD2_9BACT</name>
<reference evidence="3" key="1">
    <citation type="journal article" date="2015" name="Genome Announc.">
        <title>Draft Genome Sequence of an Anaerobic Ammonium-Oxidizing Bacterium, "Candidatus Brocadia sinica".</title>
        <authorList>
            <person name="Oshiki M."/>
            <person name="Shinyako-Hata K."/>
            <person name="Satoh H."/>
            <person name="Okabe S."/>
        </authorList>
    </citation>
    <scope>NUCLEOTIDE SEQUENCE [LARGE SCALE GENOMIC DNA]</scope>
    <source>
        <strain evidence="3">JPN1</strain>
    </source>
</reference>
<evidence type="ECO:0000313" key="3">
    <source>
        <dbReference type="Proteomes" id="UP000032309"/>
    </source>
</evidence>
<evidence type="ECO:0000259" key="1">
    <source>
        <dbReference type="Pfam" id="PF20078"/>
    </source>
</evidence>
<sequence length="315" mass="36704">MAEGYTNQDWKVIDYQMYCLDPEIIDRQTNTQLLFRGPKPQKLEEGKYFVSIGAAQTFGRFCEEPYPTLLQKRLGIQTVNLGRGGAGPSFFSKDNDKLLKYINSARFAIIQIMSGRSESNSLFTSKGLGFYTRVSDGTPIGCDDAFRELLKQHDKDYIKTIITETRNNWVDNYRELLEEITPPKILFWFSTRKPHYKEKYKDIHTLFGEFPQLVNTHMINLIRKHCDEYVECVSRKGIPHTLINRFTGKPITIEDPWGGVWDKNWYYPSPQMHVAAANTLEKVCKRYLHPIGLQKRSSVSFSFSKWLYRKNTIIL</sequence>
<dbReference type="RefSeq" id="WP_200891719.1">
    <property type="nucleotide sequence ID" value="NZ_BAFN01000001.1"/>
</dbReference>
<dbReference type="InterPro" id="IPR045524">
    <property type="entry name" value="DUF6473"/>
</dbReference>